<dbReference type="AlphaFoldDB" id="A0AAF3FMF9"/>
<feature type="signal peptide" evidence="2">
    <location>
        <begin position="1"/>
        <end position="17"/>
    </location>
</feature>
<dbReference type="Proteomes" id="UP000887575">
    <property type="component" value="Unassembled WGS sequence"/>
</dbReference>
<evidence type="ECO:0000313" key="4">
    <source>
        <dbReference type="Proteomes" id="UP000887575"/>
    </source>
</evidence>
<evidence type="ECO:0000256" key="2">
    <source>
        <dbReference type="SAM" id="SignalP"/>
    </source>
</evidence>
<dbReference type="PROSITE" id="PS50015">
    <property type="entry name" value="SAP_B"/>
    <property type="match status" value="1"/>
</dbReference>
<keyword evidence="1" id="KW-1015">Disulfide bond</keyword>
<accession>A0AAF3FMF9</accession>
<proteinExistence type="predicted"/>
<protein>
    <submittedName>
        <fullName evidence="5">Saposin B-type domain-containing protein</fullName>
    </submittedName>
</protein>
<evidence type="ECO:0000259" key="3">
    <source>
        <dbReference type="PROSITE" id="PS50015"/>
    </source>
</evidence>
<organism evidence="4 5">
    <name type="scientific">Mesorhabditis belari</name>
    <dbReference type="NCBI Taxonomy" id="2138241"/>
    <lineage>
        <taxon>Eukaryota</taxon>
        <taxon>Metazoa</taxon>
        <taxon>Ecdysozoa</taxon>
        <taxon>Nematoda</taxon>
        <taxon>Chromadorea</taxon>
        <taxon>Rhabditida</taxon>
        <taxon>Rhabditina</taxon>
        <taxon>Rhabditomorpha</taxon>
        <taxon>Rhabditoidea</taxon>
        <taxon>Rhabditidae</taxon>
        <taxon>Mesorhabditinae</taxon>
        <taxon>Mesorhabditis</taxon>
    </lineage>
</organism>
<evidence type="ECO:0000256" key="1">
    <source>
        <dbReference type="ARBA" id="ARBA00023157"/>
    </source>
</evidence>
<sequence>MFSLIPVTICLLGWVSAQTITPSLQTITPSLQTIAPTSGADSCLMCEFVVMQAESHYHRKDSKKDVQKELLDDCKSLKRFYGDASVEYCKGWVYENIDVLYSDIQAGKPADQICQELGQCGGTAEATWIHFKNKEKLITV</sequence>
<dbReference type="WBParaSite" id="MBELARI_LOCUS7841">
    <property type="protein sequence ID" value="MBELARI_LOCUS7841"/>
    <property type="gene ID" value="MBELARI_LOCUS7841"/>
</dbReference>
<keyword evidence="4" id="KW-1185">Reference proteome</keyword>
<keyword evidence="2" id="KW-0732">Signal</keyword>
<name>A0AAF3FMF9_9BILA</name>
<reference evidence="5" key="1">
    <citation type="submission" date="2024-02" db="UniProtKB">
        <authorList>
            <consortium name="WormBaseParasite"/>
        </authorList>
    </citation>
    <scope>IDENTIFICATION</scope>
</reference>
<dbReference type="InterPro" id="IPR011001">
    <property type="entry name" value="Saposin-like"/>
</dbReference>
<evidence type="ECO:0000313" key="5">
    <source>
        <dbReference type="WBParaSite" id="MBELARI_LOCUS7841"/>
    </source>
</evidence>
<feature type="domain" description="Saposin B-type" evidence="3">
    <location>
        <begin position="39"/>
        <end position="124"/>
    </location>
</feature>
<feature type="chain" id="PRO_5042252499" evidence="2">
    <location>
        <begin position="18"/>
        <end position="140"/>
    </location>
</feature>
<dbReference type="InterPro" id="IPR008139">
    <property type="entry name" value="SaposinB_dom"/>
</dbReference>
<dbReference type="Gene3D" id="1.10.225.10">
    <property type="entry name" value="Saposin-like"/>
    <property type="match status" value="1"/>
</dbReference>
<dbReference type="SUPFAM" id="SSF47862">
    <property type="entry name" value="Saposin"/>
    <property type="match status" value="1"/>
</dbReference>
<dbReference type="SMART" id="SM00741">
    <property type="entry name" value="SapB"/>
    <property type="match status" value="1"/>
</dbReference>